<dbReference type="Gene3D" id="2.30.30.340">
    <property type="entry name" value="Hypothetical protein YfhH like domains"/>
    <property type="match status" value="1"/>
</dbReference>
<sequence length="109" mass="12699">MQLRYSDLTVEQLKEEMKQLKIQQQKAEQMGNFSEYQILERKRQMAKAYTINPDEFKPGATYEIKGDRTHVFTIDYLNGVFAWGYRSQGSEKGQELEALPISVLGRTTM</sequence>
<dbReference type="Proteomes" id="UP000027980">
    <property type="component" value="Chromosome"/>
</dbReference>
<feature type="coiled-coil region" evidence="1">
    <location>
        <begin position="3"/>
        <end position="30"/>
    </location>
</feature>
<reference evidence="2 4" key="1">
    <citation type="submission" date="2014-07" db="EMBL/GenBank/DDBJ databases">
        <title>Complete genome sequence of a moderately halophilic bacterium Terribacillus aidingensis MP602, isolated from Cryptomeria fortunei in Tianmu mountain in China.</title>
        <authorList>
            <person name="Wang Y."/>
            <person name="Lu P."/>
            <person name="Zhang L."/>
        </authorList>
    </citation>
    <scope>NUCLEOTIDE SEQUENCE [LARGE SCALE GENOMIC DNA]</scope>
    <source>
        <strain evidence="2 4">MP602</strain>
    </source>
</reference>
<dbReference type="SUPFAM" id="SSF101697">
    <property type="entry name" value="Hypothetical protein YfhH"/>
    <property type="match status" value="1"/>
</dbReference>
<dbReference type="RefSeq" id="WP_038558802.1">
    <property type="nucleotide sequence ID" value="NZ_CP008876.1"/>
</dbReference>
<organism evidence="2 4">
    <name type="scientific">Terribacillus saccharophilus</name>
    <dbReference type="NCBI Taxonomy" id="361277"/>
    <lineage>
        <taxon>Bacteria</taxon>
        <taxon>Bacillati</taxon>
        <taxon>Bacillota</taxon>
        <taxon>Bacilli</taxon>
        <taxon>Bacillales</taxon>
        <taxon>Bacillaceae</taxon>
        <taxon>Terribacillus</taxon>
    </lineage>
</organism>
<evidence type="ECO:0000256" key="1">
    <source>
        <dbReference type="SAM" id="Coils"/>
    </source>
</evidence>
<dbReference type="EMBL" id="FOCD01000010">
    <property type="protein sequence ID" value="SEO21903.1"/>
    <property type="molecule type" value="Genomic_DNA"/>
</dbReference>
<proteinExistence type="predicted"/>
<dbReference type="AlphaFoldDB" id="A0A075LN88"/>
<evidence type="ECO:0000313" key="4">
    <source>
        <dbReference type="Proteomes" id="UP000027980"/>
    </source>
</evidence>
<name>A0A075LN88_9BACI</name>
<evidence type="ECO:0000313" key="3">
    <source>
        <dbReference type="EMBL" id="SEO21903.1"/>
    </source>
</evidence>
<protein>
    <submittedName>
        <fullName evidence="2">Uncharacterized protein</fullName>
    </submittedName>
</protein>
<dbReference type="GeneID" id="34221882"/>
<evidence type="ECO:0000313" key="5">
    <source>
        <dbReference type="Proteomes" id="UP000199735"/>
    </source>
</evidence>
<dbReference type="InterPro" id="IPR014938">
    <property type="entry name" value="YfhH-like"/>
</dbReference>
<dbReference type="OrthoDB" id="2353288at2"/>
<gene>
    <name evidence="2" type="ORF">GZ22_03855</name>
    <name evidence="3" type="ORF">SAMN04489762_3741</name>
</gene>
<accession>A0AAX2EKM9</accession>
<dbReference type="InterPro" id="IPR036289">
    <property type="entry name" value="YfhH"/>
</dbReference>
<dbReference type="Proteomes" id="UP000199735">
    <property type="component" value="Unassembled WGS sequence"/>
</dbReference>
<evidence type="ECO:0000313" key="2">
    <source>
        <dbReference type="EMBL" id="AIF65863.1"/>
    </source>
</evidence>
<dbReference type="Gene3D" id="1.10.287.880">
    <property type="entry name" value="Hypothetical protein YfhH domain"/>
    <property type="match status" value="1"/>
</dbReference>
<accession>A0A075LN88</accession>
<dbReference type="EMBL" id="CP008876">
    <property type="protein sequence ID" value="AIF65863.1"/>
    <property type="molecule type" value="Genomic_DNA"/>
</dbReference>
<reference evidence="3 5" key="2">
    <citation type="submission" date="2016-10" db="EMBL/GenBank/DDBJ databases">
        <authorList>
            <person name="Varghese N."/>
            <person name="Submissions S."/>
        </authorList>
    </citation>
    <scope>NUCLEOTIDE SEQUENCE [LARGE SCALE GENOMIC DNA]</scope>
    <source>
        <strain evidence="3 5">DSM 21619</strain>
    </source>
</reference>
<dbReference type="HOGENOM" id="CLU_143316_0_0_9"/>
<keyword evidence="1" id="KW-0175">Coiled coil</keyword>
<dbReference type="KEGG" id="tap:GZ22_03855"/>
<dbReference type="Pfam" id="PF08838">
    <property type="entry name" value="DUF1811"/>
    <property type="match status" value="1"/>
</dbReference>